<dbReference type="Gene3D" id="1.25.40.10">
    <property type="entry name" value="Tetratricopeptide repeat domain"/>
    <property type="match status" value="1"/>
</dbReference>
<dbReference type="PROSITE" id="PS51257">
    <property type="entry name" value="PROKAR_LIPOPROTEIN"/>
    <property type="match status" value="1"/>
</dbReference>
<evidence type="ECO:0008006" key="4">
    <source>
        <dbReference type="Google" id="ProtNLM"/>
    </source>
</evidence>
<organism evidence="3">
    <name type="scientific">Caldithrix abyssi</name>
    <dbReference type="NCBI Taxonomy" id="187145"/>
    <lineage>
        <taxon>Bacteria</taxon>
        <taxon>Pseudomonadati</taxon>
        <taxon>Calditrichota</taxon>
        <taxon>Calditrichia</taxon>
        <taxon>Calditrichales</taxon>
        <taxon>Calditrichaceae</taxon>
        <taxon>Caldithrix</taxon>
    </lineage>
</organism>
<evidence type="ECO:0000256" key="1">
    <source>
        <dbReference type="SAM" id="Coils"/>
    </source>
</evidence>
<name>A0A7V4WWI9_CALAY</name>
<sequence length="169" mass="19601">MTIKAFIFTAIIYFLIACAAQNSTLKKMDTDQQASVITQADVLLKQGKYVKARQILNAFMEKYPASPYADDAAYRLAYMKTIADSANPFFDYAEAGKDFRLFCKQFPQSAYLSACNNWQKILNLYFESNKQIKRFKTQLERQKKTIDRLTAENDELRRTLTDLEKALER</sequence>
<feature type="signal peptide" evidence="2">
    <location>
        <begin position="1"/>
        <end position="19"/>
    </location>
</feature>
<dbReference type="AlphaFoldDB" id="A0A7V4WWI9"/>
<comment type="caution">
    <text evidence="3">The sequence shown here is derived from an EMBL/GenBank/DDBJ whole genome shotgun (WGS) entry which is preliminary data.</text>
</comment>
<evidence type="ECO:0000313" key="3">
    <source>
        <dbReference type="EMBL" id="HGY57003.1"/>
    </source>
</evidence>
<dbReference type="EMBL" id="DRQG01000142">
    <property type="protein sequence ID" value="HGY57003.1"/>
    <property type="molecule type" value="Genomic_DNA"/>
</dbReference>
<dbReference type="InterPro" id="IPR011990">
    <property type="entry name" value="TPR-like_helical_dom_sf"/>
</dbReference>
<gene>
    <name evidence="3" type="ORF">ENK44_14945</name>
</gene>
<dbReference type="Pfam" id="PF13174">
    <property type="entry name" value="TPR_6"/>
    <property type="match status" value="1"/>
</dbReference>
<protein>
    <recommendedName>
        <fullName evidence="4">Outer membrane protein assembly factor BamD</fullName>
    </recommendedName>
</protein>
<dbReference type="Proteomes" id="UP000885779">
    <property type="component" value="Unassembled WGS sequence"/>
</dbReference>
<feature type="chain" id="PRO_5031028059" description="Outer membrane protein assembly factor BamD" evidence="2">
    <location>
        <begin position="20"/>
        <end position="169"/>
    </location>
</feature>
<keyword evidence="1" id="KW-0175">Coiled coil</keyword>
<evidence type="ECO:0000256" key="2">
    <source>
        <dbReference type="SAM" id="SignalP"/>
    </source>
</evidence>
<proteinExistence type="predicted"/>
<reference evidence="3" key="1">
    <citation type="journal article" date="2020" name="mSystems">
        <title>Genome- and Community-Level Interaction Insights into Carbon Utilization and Element Cycling Functions of Hydrothermarchaeota in Hydrothermal Sediment.</title>
        <authorList>
            <person name="Zhou Z."/>
            <person name="Liu Y."/>
            <person name="Xu W."/>
            <person name="Pan J."/>
            <person name="Luo Z.H."/>
            <person name="Li M."/>
        </authorList>
    </citation>
    <scope>NUCLEOTIDE SEQUENCE [LARGE SCALE GENOMIC DNA]</scope>
    <source>
        <strain evidence="3">HyVt-577</strain>
    </source>
</reference>
<accession>A0A7V4WWI9</accession>
<keyword evidence="2" id="KW-0732">Signal</keyword>
<dbReference type="InterPro" id="IPR019734">
    <property type="entry name" value="TPR_rpt"/>
</dbReference>
<feature type="coiled-coil region" evidence="1">
    <location>
        <begin position="132"/>
        <end position="169"/>
    </location>
</feature>